<dbReference type="PRINTS" id="PR00081">
    <property type="entry name" value="GDHRDH"/>
</dbReference>
<dbReference type="NCBIfam" id="NF005559">
    <property type="entry name" value="PRK07231.1"/>
    <property type="match status" value="1"/>
</dbReference>
<dbReference type="CDD" id="cd05233">
    <property type="entry name" value="SDR_c"/>
    <property type="match status" value="1"/>
</dbReference>
<dbReference type="PANTHER" id="PTHR42760:SF115">
    <property type="entry name" value="3-OXOACYL-[ACYL-CARRIER-PROTEIN] REDUCTASE FABG"/>
    <property type="match status" value="1"/>
</dbReference>
<keyword evidence="4" id="KW-1185">Reference proteome</keyword>
<dbReference type="Gene3D" id="3.40.50.720">
    <property type="entry name" value="NAD(P)-binding Rossmann-like Domain"/>
    <property type="match status" value="1"/>
</dbReference>
<organism evidence="3 4">
    <name type="scientific">Paenibacillus oceani</name>
    <dbReference type="NCBI Taxonomy" id="2772510"/>
    <lineage>
        <taxon>Bacteria</taxon>
        <taxon>Bacillati</taxon>
        <taxon>Bacillota</taxon>
        <taxon>Bacilli</taxon>
        <taxon>Bacillales</taxon>
        <taxon>Paenibacillaceae</taxon>
        <taxon>Paenibacillus</taxon>
    </lineage>
</organism>
<comment type="similarity">
    <text evidence="1">Belongs to the short-chain dehydrogenases/reductases (SDR) family.</text>
</comment>
<proteinExistence type="inferred from homology"/>
<dbReference type="FunFam" id="3.40.50.720:FF:000084">
    <property type="entry name" value="Short-chain dehydrogenase reductase"/>
    <property type="match status" value="1"/>
</dbReference>
<dbReference type="EMBL" id="JACXJA010000043">
    <property type="protein sequence ID" value="MBD2865551.1"/>
    <property type="molecule type" value="Genomic_DNA"/>
</dbReference>
<evidence type="ECO:0000256" key="1">
    <source>
        <dbReference type="ARBA" id="ARBA00006484"/>
    </source>
</evidence>
<evidence type="ECO:0000313" key="3">
    <source>
        <dbReference type="EMBL" id="MBD2865551.1"/>
    </source>
</evidence>
<dbReference type="InterPro" id="IPR036291">
    <property type="entry name" value="NAD(P)-bd_dom_sf"/>
</dbReference>
<dbReference type="InterPro" id="IPR020904">
    <property type="entry name" value="Sc_DH/Rdtase_CS"/>
</dbReference>
<dbReference type="PANTHER" id="PTHR42760">
    <property type="entry name" value="SHORT-CHAIN DEHYDROGENASES/REDUCTASES FAMILY MEMBER"/>
    <property type="match status" value="1"/>
</dbReference>
<reference evidence="3" key="1">
    <citation type="submission" date="2020-09" db="EMBL/GenBank/DDBJ databases">
        <title>A novel bacterium of genus Paenibacillus, isolated from South China Sea.</title>
        <authorList>
            <person name="Huang H."/>
            <person name="Mo K."/>
            <person name="Hu Y."/>
        </authorList>
    </citation>
    <scope>NUCLEOTIDE SEQUENCE</scope>
    <source>
        <strain evidence="3">IB182363</strain>
    </source>
</reference>
<keyword evidence="2" id="KW-0560">Oxidoreductase</keyword>
<dbReference type="GO" id="GO:0008206">
    <property type="term" value="P:bile acid metabolic process"/>
    <property type="evidence" value="ECO:0007669"/>
    <property type="project" value="UniProtKB-ARBA"/>
</dbReference>
<dbReference type="PROSITE" id="PS00061">
    <property type="entry name" value="ADH_SHORT"/>
    <property type="match status" value="1"/>
</dbReference>
<dbReference type="RefSeq" id="WP_190931170.1">
    <property type="nucleotide sequence ID" value="NZ_JACXJA010000043.1"/>
</dbReference>
<evidence type="ECO:0000313" key="4">
    <source>
        <dbReference type="Proteomes" id="UP000639396"/>
    </source>
</evidence>
<sequence>MKLAGKKVLITGGAQGIGQGIAEKFAKEGADLFLLDVKSEELKQTVEQLRAETSSQIESLVCDLSDLDAVQAAADRAWEQWGGIDILINNAGIAFREPFTGISLATWKKIMDVNVNSMFVLSQSIASKMLERGQGGSIVNMASKNGLAGSSMLAHYNSSKGAVVLLTQSLAVELAPRGIRVNAVAPGFIDTPLDRKLKQLDQSLDLTARTPMGRTGTVEEVANAFLFLASDDASYITGTTLVVDGGHLANAGEL</sequence>
<dbReference type="Proteomes" id="UP000639396">
    <property type="component" value="Unassembled WGS sequence"/>
</dbReference>
<dbReference type="AlphaFoldDB" id="A0A927CG15"/>
<accession>A0A927CG15</accession>
<name>A0A927CG15_9BACL</name>
<protein>
    <submittedName>
        <fullName evidence="3">SDR family oxidoreductase</fullName>
    </submittedName>
</protein>
<dbReference type="Pfam" id="PF13561">
    <property type="entry name" value="adh_short_C2"/>
    <property type="match status" value="1"/>
</dbReference>
<dbReference type="GO" id="GO:0016616">
    <property type="term" value="F:oxidoreductase activity, acting on the CH-OH group of donors, NAD or NADP as acceptor"/>
    <property type="evidence" value="ECO:0007669"/>
    <property type="project" value="TreeGrafter"/>
</dbReference>
<evidence type="ECO:0000256" key="2">
    <source>
        <dbReference type="ARBA" id="ARBA00023002"/>
    </source>
</evidence>
<dbReference type="InterPro" id="IPR002347">
    <property type="entry name" value="SDR_fam"/>
</dbReference>
<dbReference type="SUPFAM" id="SSF51735">
    <property type="entry name" value="NAD(P)-binding Rossmann-fold domains"/>
    <property type="match status" value="1"/>
</dbReference>
<gene>
    <name evidence="3" type="ORF">IDH45_26565</name>
</gene>
<dbReference type="NCBIfam" id="NF009466">
    <property type="entry name" value="PRK12826.1-2"/>
    <property type="match status" value="1"/>
</dbReference>
<dbReference type="PRINTS" id="PR00080">
    <property type="entry name" value="SDRFAMILY"/>
</dbReference>
<comment type="caution">
    <text evidence="3">The sequence shown here is derived from an EMBL/GenBank/DDBJ whole genome shotgun (WGS) entry which is preliminary data.</text>
</comment>